<gene>
    <name evidence="2" type="ORF">CR513_08190</name>
</gene>
<proteinExistence type="predicted"/>
<dbReference type="Gene3D" id="3.30.420.10">
    <property type="entry name" value="Ribonuclease H-like superfamily/Ribonuclease H"/>
    <property type="match status" value="1"/>
</dbReference>
<comment type="caution">
    <text evidence="2">The sequence shown here is derived from an EMBL/GenBank/DDBJ whole genome shotgun (WGS) entry which is preliminary data.</text>
</comment>
<name>A0A371HXZ9_MUCPR</name>
<dbReference type="Proteomes" id="UP000257109">
    <property type="component" value="Unassembled WGS sequence"/>
</dbReference>
<reference evidence="2" key="1">
    <citation type="submission" date="2018-05" db="EMBL/GenBank/DDBJ databases">
        <title>Draft genome of Mucuna pruriens seed.</title>
        <authorList>
            <person name="Nnadi N.E."/>
            <person name="Vos R."/>
            <person name="Hasami M.H."/>
            <person name="Devisetty U.K."/>
            <person name="Aguiy J.C."/>
        </authorList>
    </citation>
    <scope>NUCLEOTIDE SEQUENCE [LARGE SCALE GENOMIC DNA]</scope>
    <source>
        <strain evidence="2">JCA_2017</strain>
    </source>
</reference>
<sequence length="185" mass="21653">MDFVGSLPRTIKDFDAIRVIIDKLVKSVQVFFGKSIILDHLGCWDEVSPLVEFTYNNSFHTRIGMTSFEALYSRRWRELDRWTRTNATNNRDDQKDSREQLRTEVGKAIKFRKLPPKFIEPYQILHNVGLVAHNIVLPHLMSNIHNLKKHTCDSTHMIEHDTLQIQENLTFEEHDARAVLISLPM</sequence>
<evidence type="ECO:0000313" key="3">
    <source>
        <dbReference type="Proteomes" id="UP000257109"/>
    </source>
</evidence>
<dbReference type="OrthoDB" id="5554229at2759"/>
<feature type="domain" description="Tf2-1-like SH3-like" evidence="1">
    <location>
        <begin position="107"/>
        <end position="146"/>
    </location>
</feature>
<evidence type="ECO:0000313" key="2">
    <source>
        <dbReference type="EMBL" id="RDY07670.1"/>
    </source>
</evidence>
<evidence type="ECO:0000259" key="1">
    <source>
        <dbReference type="Pfam" id="PF24626"/>
    </source>
</evidence>
<dbReference type="InterPro" id="IPR036397">
    <property type="entry name" value="RNaseH_sf"/>
</dbReference>
<feature type="non-terminal residue" evidence="2">
    <location>
        <position position="1"/>
    </location>
</feature>
<dbReference type="PANTHER" id="PTHR45835:SF99">
    <property type="entry name" value="CHROMO DOMAIN-CONTAINING PROTEIN-RELATED"/>
    <property type="match status" value="1"/>
</dbReference>
<protein>
    <recommendedName>
        <fullName evidence="1">Tf2-1-like SH3-like domain-containing protein</fullName>
    </recommendedName>
</protein>
<organism evidence="2 3">
    <name type="scientific">Mucuna pruriens</name>
    <name type="common">Velvet bean</name>
    <name type="synonym">Dolichos pruriens</name>
    <dbReference type="NCBI Taxonomy" id="157652"/>
    <lineage>
        <taxon>Eukaryota</taxon>
        <taxon>Viridiplantae</taxon>
        <taxon>Streptophyta</taxon>
        <taxon>Embryophyta</taxon>
        <taxon>Tracheophyta</taxon>
        <taxon>Spermatophyta</taxon>
        <taxon>Magnoliopsida</taxon>
        <taxon>eudicotyledons</taxon>
        <taxon>Gunneridae</taxon>
        <taxon>Pentapetalae</taxon>
        <taxon>rosids</taxon>
        <taxon>fabids</taxon>
        <taxon>Fabales</taxon>
        <taxon>Fabaceae</taxon>
        <taxon>Papilionoideae</taxon>
        <taxon>50 kb inversion clade</taxon>
        <taxon>NPAAA clade</taxon>
        <taxon>indigoferoid/millettioid clade</taxon>
        <taxon>Phaseoleae</taxon>
        <taxon>Mucuna</taxon>
    </lineage>
</organism>
<dbReference type="PANTHER" id="PTHR45835">
    <property type="entry name" value="YALI0A06105P"/>
    <property type="match status" value="1"/>
</dbReference>
<keyword evidence="3" id="KW-1185">Reference proteome</keyword>
<dbReference type="GO" id="GO:0003676">
    <property type="term" value="F:nucleic acid binding"/>
    <property type="evidence" value="ECO:0007669"/>
    <property type="project" value="InterPro"/>
</dbReference>
<dbReference type="Pfam" id="PF24626">
    <property type="entry name" value="SH3_Tf2-1"/>
    <property type="match status" value="1"/>
</dbReference>
<dbReference type="AlphaFoldDB" id="A0A371HXZ9"/>
<dbReference type="InterPro" id="IPR056924">
    <property type="entry name" value="SH3_Tf2-1"/>
</dbReference>
<accession>A0A371HXZ9</accession>
<dbReference type="EMBL" id="QJKJ01001420">
    <property type="protein sequence ID" value="RDY07670.1"/>
    <property type="molecule type" value="Genomic_DNA"/>
</dbReference>